<protein>
    <submittedName>
        <fullName evidence="1">Uncharacterized protein</fullName>
    </submittedName>
</protein>
<organism evidence="1">
    <name type="scientific">marine sediment metagenome</name>
    <dbReference type="NCBI Taxonomy" id="412755"/>
    <lineage>
        <taxon>unclassified sequences</taxon>
        <taxon>metagenomes</taxon>
        <taxon>ecological metagenomes</taxon>
    </lineage>
</organism>
<comment type="caution">
    <text evidence="1">The sequence shown here is derived from an EMBL/GenBank/DDBJ whole genome shotgun (WGS) entry which is preliminary data.</text>
</comment>
<dbReference type="AlphaFoldDB" id="X1PIF6"/>
<sequence>MKSKIDYYILIPKIKKEKYKDKFFMTKAERKRFYKNLNKIIDISMVSIKEFGDAFRRMAKILRYVK</sequence>
<gene>
    <name evidence="1" type="ORF">S06H3_40603</name>
</gene>
<evidence type="ECO:0000313" key="1">
    <source>
        <dbReference type="EMBL" id="GAI38830.1"/>
    </source>
</evidence>
<dbReference type="EMBL" id="BARV01024938">
    <property type="protein sequence ID" value="GAI38830.1"/>
    <property type="molecule type" value="Genomic_DNA"/>
</dbReference>
<name>X1PIF6_9ZZZZ</name>
<accession>X1PIF6</accession>
<reference evidence="1" key="1">
    <citation type="journal article" date="2014" name="Front. Microbiol.">
        <title>High frequency of phylogenetically diverse reductive dehalogenase-homologous genes in deep subseafloor sedimentary metagenomes.</title>
        <authorList>
            <person name="Kawai M."/>
            <person name="Futagami T."/>
            <person name="Toyoda A."/>
            <person name="Takaki Y."/>
            <person name="Nishi S."/>
            <person name="Hori S."/>
            <person name="Arai W."/>
            <person name="Tsubouchi T."/>
            <person name="Morono Y."/>
            <person name="Uchiyama I."/>
            <person name="Ito T."/>
            <person name="Fujiyama A."/>
            <person name="Inagaki F."/>
            <person name="Takami H."/>
        </authorList>
    </citation>
    <scope>NUCLEOTIDE SEQUENCE</scope>
    <source>
        <strain evidence="1">Expedition CK06-06</strain>
    </source>
</reference>
<proteinExistence type="predicted"/>